<gene>
    <name evidence="1" type="ordered locus">Daes_2171</name>
</gene>
<accession>E6VST3</accession>
<name>E6VST3_PSEA9</name>
<dbReference type="AlphaFoldDB" id="E6VST3"/>
<sequence length="155" mass="17327">MPLKDYTENVERVQRALGRGFAEEPWILNMPGRSIACKIDHLHYLAVMPAFAEQLGRLAGMFPDQVIESLIRTGNFITKGPDRQPAMPLTVSWGGRPVTIRAAFVDADFIDRAVKTYGNLSTPLNLSDLRISSADRERVEAFFADKTPPQGLAYY</sequence>
<evidence type="ECO:0000313" key="1">
    <source>
        <dbReference type="EMBL" id="ADU63177.1"/>
    </source>
</evidence>
<protein>
    <submittedName>
        <fullName evidence="1">Uncharacterized protein</fullName>
    </submittedName>
</protein>
<proteinExistence type="predicted"/>
<dbReference type="EMBL" id="CP002431">
    <property type="protein sequence ID" value="ADU63177.1"/>
    <property type="molecule type" value="Genomic_DNA"/>
</dbReference>
<dbReference type="HOGENOM" id="CLU_1641071_0_0_7"/>
<dbReference type="eggNOG" id="ENOG50347ZE">
    <property type="taxonomic scope" value="Bacteria"/>
</dbReference>
<reference evidence="1 2" key="2">
    <citation type="journal article" date="2014" name="Genome Announc.">
        <title>Complete Genome Sequence of the Subsurface, Mesophilic Sulfate-Reducing Bacterium Desulfovibrio aespoeensis Aspo-2.</title>
        <authorList>
            <person name="Pedersen K."/>
            <person name="Bengtsson A."/>
            <person name="Edlund J."/>
            <person name="Rabe L."/>
            <person name="Hazen T."/>
            <person name="Chakraborty R."/>
            <person name="Goodwin L."/>
            <person name="Shapiro N."/>
        </authorList>
    </citation>
    <scope>NUCLEOTIDE SEQUENCE [LARGE SCALE GENOMIC DNA]</scope>
    <source>
        <strain evidence="2">ATCC 700646 / DSM 10631 / Aspo-2</strain>
    </source>
</reference>
<dbReference type="RefSeq" id="WP_013515089.1">
    <property type="nucleotide sequence ID" value="NC_014844.1"/>
</dbReference>
<organism evidence="1 2">
    <name type="scientific">Pseudodesulfovibrio aespoeensis (strain ATCC 700646 / DSM 10631 / Aspo-2)</name>
    <name type="common">Desulfovibrio aespoeensis</name>
    <dbReference type="NCBI Taxonomy" id="643562"/>
    <lineage>
        <taxon>Bacteria</taxon>
        <taxon>Pseudomonadati</taxon>
        <taxon>Thermodesulfobacteriota</taxon>
        <taxon>Desulfovibrionia</taxon>
        <taxon>Desulfovibrionales</taxon>
        <taxon>Desulfovibrionaceae</taxon>
    </lineage>
</organism>
<keyword evidence="2" id="KW-1185">Reference proteome</keyword>
<dbReference type="KEGG" id="das:Daes_2171"/>
<dbReference type="Proteomes" id="UP000002191">
    <property type="component" value="Chromosome"/>
</dbReference>
<dbReference type="OrthoDB" id="5459073at2"/>
<evidence type="ECO:0000313" key="2">
    <source>
        <dbReference type="Proteomes" id="UP000002191"/>
    </source>
</evidence>
<reference evidence="2" key="1">
    <citation type="submission" date="2010-12" db="EMBL/GenBank/DDBJ databases">
        <title>Complete sequence of Desulfovibrio aespoeensis Aspo-2.</title>
        <authorList>
            <consortium name="US DOE Joint Genome Institute"/>
            <person name="Lucas S."/>
            <person name="Copeland A."/>
            <person name="Lapidus A."/>
            <person name="Cheng J.-F."/>
            <person name="Goodwin L."/>
            <person name="Pitluck S."/>
            <person name="Chertkov O."/>
            <person name="Misra M."/>
            <person name="Detter J.C."/>
            <person name="Han C."/>
            <person name="Tapia R."/>
            <person name="Land M."/>
            <person name="Hauser L."/>
            <person name="Kyrpides N."/>
            <person name="Ivanova N."/>
            <person name="Ovchinnikova G."/>
            <person name="Pedersen K."/>
            <person name="Jagevall S."/>
            <person name="Hazen T."/>
            <person name="Woyke T."/>
        </authorList>
    </citation>
    <scope>NUCLEOTIDE SEQUENCE [LARGE SCALE GENOMIC DNA]</scope>
    <source>
        <strain evidence="2">ATCC 700646 / DSM 10631 / Aspo-2</strain>
    </source>
</reference>